<accession>A0A816DZJ0</accession>
<evidence type="ECO:0000313" key="1">
    <source>
        <dbReference type="EMBL" id="CAF1640245.1"/>
    </source>
</evidence>
<dbReference type="AlphaFoldDB" id="A0A816DZJ0"/>
<gene>
    <name evidence="1" type="ORF">GPM918_LOCUS44890</name>
    <name evidence="2" type="ORF">SRO942_LOCUS46991</name>
</gene>
<dbReference type="Proteomes" id="UP000663829">
    <property type="component" value="Unassembled WGS sequence"/>
</dbReference>
<sequence length="73" mass="8299">CHTFEQRLWKLLPVVIGPYSILMPMAMVFPGCTLEGNNVIHPCTLIMKNDHLPINTQWHGCPATMTLHTAEER</sequence>
<evidence type="ECO:0000313" key="3">
    <source>
        <dbReference type="Proteomes" id="UP000663829"/>
    </source>
</evidence>
<name>A0A816DZJ0_9BILA</name>
<dbReference type="EMBL" id="CAJOBC010115883">
    <property type="protein sequence ID" value="CAF4551125.1"/>
    <property type="molecule type" value="Genomic_DNA"/>
</dbReference>
<comment type="caution">
    <text evidence="1">The sequence shown here is derived from an EMBL/GenBank/DDBJ whole genome shotgun (WGS) entry which is preliminary data.</text>
</comment>
<dbReference type="Proteomes" id="UP000681722">
    <property type="component" value="Unassembled WGS sequence"/>
</dbReference>
<dbReference type="OrthoDB" id="10060588at2759"/>
<feature type="non-terminal residue" evidence="1">
    <location>
        <position position="1"/>
    </location>
</feature>
<dbReference type="Gene3D" id="2.160.10.10">
    <property type="entry name" value="Hexapeptide repeat proteins"/>
    <property type="match status" value="1"/>
</dbReference>
<reference evidence="1" key="1">
    <citation type="submission" date="2021-02" db="EMBL/GenBank/DDBJ databases">
        <authorList>
            <person name="Nowell W R."/>
        </authorList>
    </citation>
    <scope>NUCLEOTIDE SEQUENCE</scope>
</reference>
<organism evidence="1 3">
    <name type="scientific">Didymodactylos carnosus</name>
    <dbReference type="NCBI Taxonomy" id="1234261"/>
    <lineage>
        <taxon>Eukaryota</taxon>
        <taxon>Metazoa</taxon>
        <taxon>Spiralia</taxon>
        <taxon>Gnathifera</taxon>
        <taxon>Rotifera</taxon>
        <taxon>Eurotatoria</taxon>
        <taxon>Bdelloidea</taxon>
        <taxon>Philodinida</taxon>
        <taxon>Philodinidae</taxon>
        <taxon>Didymodactylos</taxon>
    </lineage>
</organism>
<dbReference type="EMBL" id="CAJNOQ010047061">
    <property type="protein sequence ID" value="CAF1640245.1"/>
    <property type="molecule type" value="Genomic_DNA"/>
</dbReference>
<evidence type="ECO:0000313" key="2">
    <source>
        <dbReference type="EMBL" id="CAF4551125.1"/>
    </source>
</evidence>
<dbReference type="SUPFAM" id="SSF51161">
    <property type="entry name" value="Trimeric LpxA-like enzymes"/>
    <property type="match status" value="1"/>
</dbReference>
<proteinExistence type="predicted"/>
<protein>
    <submittedName>
        <fullName evidence="1">Uncharacterized protein</fullName>
    </submittedName>
</protein>
<dbReference type="InterPro" id="IPR011004">
    <property type="entry name" value="Trimer_LpxA-like_sf"/>
</dbReference>
<keyword evidence="3" id="KW-1185">Reference proteome</keyword>